<reference evidence="1 2" key="1">
    <citation type="submission" date="2022-02" db="EMBL/GenBank/DDBJ databases">
        <title>Paenibacillus sp. MBLB1776 Whole Genome Shotgun Sequencing.</title>
        <authorList>
            <person name="Hwang C.Y."/>
            <person name="Cho E.-S."/>
            <person name="Seo M.-J."/>
        </authorList>
    </citation>
    <scope>NUCLEOTIDE SEQUENCE [LARGE SCALE GENOMIC DNA]</scope>
    <source>
        <strain evidence="1 2">MBLB1776</strain>
    </source>
</reference>
<dbReference type="AlphaFoldDB" id="A0AA96LDY0"/>
<evidence type="ECO:0000313" key="2">
    <source>
        <dbReference type="Proteomes" id="UP001305702"/>
    </source>
</evidence>
<dbReference type="GO" id="GO:0032259">
    <property type="term" value="P:methylation"/>
    <property type="evidence" value="ECO:0007669"/>
    <property type="project" value="UniProtKB-KW"/>
</dbReference>
<dbReference type="InterPro" id="IPR029063">
    <property type="entry name" value="SAM-dependent_MTases_sf"/>
</dbReference>
<accession>A0AA96LDY0</accession>
<dbReference type="InterPro" id="IPR010719">
    <property type="entry name" value="MnmM_MeTrfase"/>
</dbReference>
<dbReference type="GO" id="GO:0008168">
    <property type="term" value="F:methyltransferase activity"/>
    <property type="evidence" value="ECO:0007669"/>
    <property type="project" value="UniProtKB-KW"/>
</dbReference>
<keyword evidence="1" id="KW-0489">Methyltransferase</keyword>
<keyword evidence="1" id="KW-0808">Transferase</keyword>
<dbReference type="EMBL" id="CP130318">
    <property type="protein sequence ID" value="WNQ10355.1"/>
    <property type="molecule type" value="Genomic_DNA"/>
</dbReference>
<dbReference type="KEGG" id="paun:MJA45_22450"/>
<dbReference type="Proteomes" id="UP001305702">
    <property type="component" value="Chromosome"/>
</dbReference>
<name>A0AA96LDY0_9BACL</name>
<proteinExistence type="predicted"/>
<sequence length="192" mass="20838">MGFLSVLSFAHKLVSERMRPGEPAVDATTGNGVDTLFLARLSGPKGCVYGFDVQEQALSNTRQRLAAEPEGQAPVHLFKLSHARLAEVIPDEHAGRLAAVMFNLGYLPGSGDERIITRPDSTLPALNGALSLLRPGGIVTVLLYPGHEGGAEECREVERWAAALPQEEWQAVSYRFLNRAETSPYAMAVVRK</sequence>
<dbReference type="Gene3D" id="3.40.50.150">
    <property type="entry name" value="Vaccinia Virus protein VP39"/>
    <property type="match status" value="1"/>
</dbReference>
<protein>
    <submittedName>
        <fullName evidence="1">Class I SAM-dependent methyltransferase</fullName>
    </submittedName>
</protein>
<organism evidence="1 2">
    <name type="scientific">Paenibacillus aurantius</name>
    <dbReference type="NCBI Taxonomy" id="2918900"/>
    <lineage>
        <taxon>Bacteria</taxon>
        <taxon>Bacillati</taxon>
        <taxon>Bacillota</taxon>
        <taxon>Bacilli</taxon>
        <taxon>Bacillales</taxon>
        <taxon>Paenibacillaceae</taxon>
        <taxon>Paenibacillus</taxon>
    </lineage>
</organism>
<keyword evidence="2" id="KW-1185">Reference proteome</keyword>
<gene>
    <name evidence="1" type="ORF">MJA45_22450</name>
</gene>
<dbReference type="RefSeq" id="WP_315604129.1">
    <property type="nucleotide sequence ID" value="NZ_CP130318.1"/>
</dbReference>
<dbReference type="PANTHER" id="PTHR35276:SF1">
    <property type="entry name" value="TRNA (MNM(5)S(2)U34)-METHYLTRANSFERASE, CHLOROPLASTIC"/>
    <property type="match status" value="1"/>
</dbReference>
<dbReference type="Pfam" id="PF06962">
    <property type="entry name" value="rRNA_methylase"/>
    <property type="match status" value="1"/>
</dbReference>
<dbReference type="SUPFAM" id="SSF53335">
    <property type="entry name" value="S-adenosyl-L-methionine-dependent methyltransferases"/>
    <property type="match status" value="1"/>
</dbReference>
<dbReference type="PANTHER" id="PTHR35276">
    <property type="entry name" value="S-ADENOSYL-L-METHIONINE-DEPENDENT METHYLTRANSFERASES SUPERFAMILY PROTEIN"/>
    <property type="match status" value="1"/>
</dbReference>
<evidence type="ECO:0000313" key="1">
    <source>
        <dbReference type="EMBL" id="WNQ10355.1"/>
    </source>
</evidence>